<dbReference type="AlphaFoldDB" id="A0A6A1V4P9"/>
<name>A0A6A1V4P9_9ROSI</name>
<evidence type="ECO:0000256" key="1">
    <source>
        <dbReference type="SAM" id="MobiDB-lite"/>
    </source>
</evidence>
<reference evidence="2 3" key="1">
    <citation type="journal article" date="2019" name="Plant Biotechnol. J.">
        <title>The red bayberry genome and genetic basis of sex determination.</title>
        <authorList>
            <person name="Jia H.M."/>
            <person name="Jia H.J."/>
            <person name="Cai Q.L."/>
            <person name="Wang Y."/>
            <person name="Zhao H.B."/>
            <person name="Yang W.F."/>
            <person name="Wang G.Y."/>
            <person name="Li Y.H."/>
            <person name="Zhan D.L."/>
            <person name="Shen Y.T."/>
            <person name="Niu Q.F."/>
            <person name="Chang L."/>
            <person name="Qiu J."/>
            <person name="Zhao L."/>
            <person name="Xie H.B."/>
            <person name="Fu W.Y."/>
            <person name="Jin J."/>
            <person name="Li X.W."/>
            <person name="Jiao Y."/>
            <person name="Zhou C.C."/>
            <person name="Tu T."/>
            <person name="Chai C.Y."/>
            <person name="Gao J.L."/>
            <person name="Fan L.J."/>
            <person name="van de Weg E."/>
            <person name="Wang J.Y."/>
            <person name="Gao Z.S."/>
        </authorList>
    </citation>
    <scope>NUCLEOTIDE SEQUENCE [LARGE SCALE GENOMIC DNA]</scope>
    <source>
        <tissue evidence="2">Leaves</tissue>
    </source>
</reference>
<evidence type="ECO:0000313" key="3">
    <source>
        <dbReference type="Proteomes" id="UP000516437"/>
    </source>
</evidence>
<gene>
    <name evidence="2" type="ORF">CJ030_MR7G017738</name>
</gene>
<feature type="compositionally biased region" description="Basic residues" evidence="1">
    <location>
        <begin position="32"/>
        <end position="41"/>
    </location>
</feature>
<sequence>MLHCVDRGQLSASTRRVPDEAWRRPSYVARKPPTKKSKKPTKTTGQTNQRGGEERGKRKERKKGKGGQSRSSHPSRRRRWVQGSRESLERGVFGFGVLPTKRN</sequence>
<keyword evidence="3" id="KW-1185">Reference proteome</keyword>
<protein>
    <submittedName>
        <fullName evidence="2">Uncharacterized protein</fullName>
    </submittedName>
</protein>
<dbReference type="EMBL" id="RXIC02000025">
    <property type="protein sequence ID" value="KAB1207759.1"/>
    <property type="molecule type" value="Genomic_DNA"/>
</dbReference>
<evidence type="ECO:0000313" key="2">
    <source>
        <dbReference type="EMBL" id="KAB1207759.1"/>
    </source>
</evidence>
<feature type="region of interest" description="Disordered" evidence="1">
    <location>
        <begin position="1"/>
        <end position="103"/>
    </location>
</feature>
<dbReference type="Proteomes" id="UP000516437">
    <property type="component" value="Chromosome 7"/>
</dbReference>
<organism evidence="2 3">
    <name type="scientific">Morella rubra</name>
    <name type="common">Chinese bayberry</name>
    <dbReference type="NCBI Taxonomy" id="262757"/>
    <lineage>
        <taxon>Eukaryota</taxon>
        <taxon>Viridiplantae</taxon>
        <taxon>Streptophyta</taxon>
        <taxon>Embryophyta</taxon>
        <taxon>Tracheophyta</taxon>
        <taxon>Spermatophyta</taxon>
        <taxon>Magnoliopsida</taxon>
        <taxon>eudicotyledons</taxon>
        <taxon>Gunneridae</taxon>
        <taxon>Pentapetalae</taxon>
        <taxon>rosids</taxon>
        <taxon>fabids</taxon>
        <taxon>Fagales</taxon>
        <taxon>Myricaceae</taxon>
        <taxon>Morella</taxon>
    </lineage>
</organism>
<proteinExistence type="predicted"/>
<comment type="caution">
    <text evidence="2">The sequence shown here is derived from an EMBL/GenBank/DDBJ whole genome shotgun (WGS) entry which is preliminary data.</text>
</comment>
<accession>A0A6A1V4P9</accession>